<keyword evidence="9" id="KW-1185">Reference proteome</keyword>
<dbReference type="SUPFAM" id="SSF49464">
    <property type="entry name" value="Carboxypeptidase regulatory domain-like"/>
    <property type="match status" value="1"/>
</dbReference>
<dbReference type="InterPro" id="IPR011042">
    <property type="entry name" value="6-blade_b-propeller_TolB-like"/>
</dbReference>
<evidence type="ECO:0000313" key="8">
    <source>
        <dbReference type="EMBL" id="UYW01924.1"/>
    </source>
</evidence>
<feature type="repeat" description="TPR" evidence="4">
    <location>
        <begin position="54"/>
        <end position="87"/>
    </location>
</feature>
<dbReference type="InterPro" id="IPR006665">
    <property type="entry name" value="OmpA-like"/>
</dbReference>
<dbReference type="PROSITE" id="PS50005">
    <property type="entry name" value="TPR"/>
    <property type="match status" value="1"/>
</dbReference>
<evidence type="ECO:0000256" key="2">
    <source>
        <dbReference type="ARBA" id="ARBA00023136"/>
    </source>
</evidence>
<evidence type="ECO:0000256" key="5">
    <source>
        <dbReference type="PROSITE-ProRule" id="PRU00473"/>
    </source>
</evidence>
<gene>
    <name evidence="8" type="ORF">K5I29_03135</name>
</gene>
<dbReference type="InterPro" id="IPR011659">
    <property type="entry name" value="WD40"/>
</dbReference>
<dbReference type="Pfam" id="PF00691">
    <property type="entry name" value="OmpA"/>
    <property type="match status" value="1"/>
</dbReference>
<dbReference type="InterPro" id="IPR008969">
    <property type="entry name" value="CarboxyPept-like_regulatory"/>
</dbReference>
<dbReference type="Gene3D" id="3.30.1330.60">
    <property type="entry name" value="OmpA-like domain"/>
    <property type="match status" value="1"/>
</dbReference>
<dbReference type="Gene3D" id="1.25.40.10">
    <property type="entry name" value="Tetratricopeptide repeat domain"/>
    <property type="match status" value="1"/>
</dbReference>
<organism evidence="8 9">
    <name type="scientific">Flavobacterium agricola</name>
    <dbReference type="NCBI Taxonomy" id="2870839"/>
    <lineage>
        <taxon>Bacteria</taxon>
        <taxon>Pseudomonadati</taxon>
        <taxon>Bacteroidota</taxon>
        <taxon>Flavobacteriia</taxon>
        <taxon>Flavobacteriales</taxon>
        <taxon>Flavobacteriaceae</taxon>
        <taxon>Flavobacterium</taxon>
    </lineage>
</organism>
<evidence type="ECO:0000256" key="4">
    <source>
        <dbReference type="PROSITE-ProRule" id="PRU00339"/>
    </source>
</evidence>
<dbReference type="Gene3D" id="2.60.40.1120">
    <property type="entry name" value="Carboxypeptidase-like, regulatory domain"/>
    <property type="match status" value="1"/>
</dbReference>
<feature type="chain" id="PRO_5047194463" evidence="6">
    <location>
        <begin position="21"/>
        <end position="647"/>
    </location>
</feature>
<dbReference type="PRINTS" id="PR01021">
    <property type="entry name" value="OMPADOMAIN"/>
</dbReference>
<sequence>MKKIVLCIALALNIYNPAFAQSGIKAGAKNYNDLAFVDVIAVYEKVAADGYESADLFQKLADSYYFNGDYANAAKYYQKLLVLDANQAPEYFYRNAITLKSLGEYEKSDAMMQTFAQKTAQDSRAKLYINNEDYLEEIKNNSGRFTIENANINSKYSDYGTAFYQDQIVFTTARDTGSLVKRVHTWTGEPFTVLHQATLAEDGSVSNPKKFAKQVNSIFHESTPVFTKDGKTMYFTRNNYINGKTRKNQDKVVMLKVYKATLVDNKWKNITELPFNSNEYNVAHPALSLDEKTLYFASDMPGTLGSSDLFKVAIHEDGTFGEPENLGPAINTEARETFPFVSQNNELYFASDGHPGLGGLDIFVAFPDAKGNFKYVQNIGAPANSEMDDFSYAILSDRKIGFLSSNREGGFGNDDIYKFTENTPLKNKNVVAVHGKLIDSFTQKPIANATVTVYDENFENPIAVTTDANGMYFIPLLETNTKYFFKDEKEAYQTNETAMVFLPTEQDVVTQNVYLDPVKKPIKQGDDLAKVFEIEIIYFDLDKANIRPDAAVDLAKVVEVMKEYPTMKVDIRSHTDSRATKTYNQKLSDRRAKATRAWMIEQGIEPARLTAKGYGESQLVNKCADGVSCSEAEHQKNRRSEFIITSL</sequence>
<comment type="subcellular location">
    <subcellularLocation>
        <location evidence="1">Cell outer membrane</location>
    </subcellularLocation>
</comment>
<dbReference type="Proteomes" id="UP001163328">
    <property type="component" value="Chromosome"/>
</dbReference>
<name>A0ABY6M043_9FLAO</name>
<dbReference type="Gene3D" id="2.120.10.30">
    <property type="entry name" value="TolB, C-terminal domain"/>
    <property type="match status" value="1"/>
</dbReference>
<evidence type="ECO:0000256" key="3">
    <source>
        <dbReference type="ARBA" id="ARBA00023237"/>
    </source>
</evidence>
<evidence type="ECO:0000259" key="7">
    <source>
        <dbReference type="PROSITE" id="PS51123"/>
    </source>
</evidence>
<keyword evidence="6" id="KW-0732">Signal</keyword>
<dbReference type="PANTHER" id="PTHR30329:SF21">
    <property type="entry name" value="LIPOPROTEIN YIAD-RELATED"/>
    <property type="match status" value="1"/>
</dbReference>
<dbReference type="InterPro" id="IPR036737">
    <property type="entry name" value="OmpA-like_sf"/>
</dbReference>
<dbReference type="Pfam" id="PF07676">
    <property type="entry name" value="PD40"/>
    <property type="match status" value="3"/>
</dbReference>
<evidence type="ECO:0000256" key="6">
    <source>
        <dbReference type="SAM" id="SignalP"/>
    </source>
</evidence>
<dbReference type="PROSITE" id="PS51123">
    <property type="entry name" value="OMPA_2"/>
    <property type="match status" value="1"/>
</dbReference>
<keyword evidence="2 5" id="KW-0472">Membrane</keyword>
<dbReference type="SUPFAM" id="SSF103088">
    <property type="entry name" value="OmpA-like"/>
    <property type="match status" value="1"/>
</dbReference>
<proteinExistence type="predicted"/>
<evidence type="ECO:0000313" key="9">
    <source>
        <dbReference type="Proteomes" id="UP001163328"/>
    </source>
</evidence>
<feature type="signal peptide" evidence="6">
    <location>
        <begin position="1"/>
        <end position="20"/>
    </location>
</feature>
<keyword evidence="3" id="KW-0998">Cell outer membrane</keyword>
<protein>
    <submittedName>
        <fullName evidence="8">OmpA family protein</fullName>
    </submittedName>
</protein>
<accession>A0ABY6M043</accession>
<dbReference type="InterPro" id="IPR006664">
    <property type="entry name" value="OMP_bac"/>
</dbReference>
<dbReference type="SUPFAM" id="SSF48452">
    <property type="entry name" value="TPR-like"/>
    <property type="match status" value="1"/>
</dbReference>
<dbReference type="RefSeq" id="WP_264434401.1">
    <property type="nucleotide sequence ID" value="NZ_CP081495.1"/>
</dbReference>
<dbReference type="SUPFAM" id="SSF82171">
    <property type="entry name" value="DPP6 N-terminal domain-like"/>
    <property type="match status" value="1"/>
</dbReference>
<evidence type="ECO:0000256" key="1">
    <source>
        <dbReference type="ARBA" id="ARBA00004442"/>
    </source>
</evidence>
<dbReference type="InterPro" id="IPR019734">
    <property type="entry name" value="TPR_rpt"/>
</dbReference>
<dbReference type="InterPro" id="IPR011990">
    <property type="entry name" value="TPR-like_helical_dom_sf"/>
</dbReference>
<dbReference type="PANTHER" id="PTHR30329">
    <property type="entry name" value="STATOR ELEMENT OF FLAGELLAR MOTOR COMPLEX"/>
    <property type="match status" value="1"/>
</dbReference>
<keyword evidence="4" id="KW-0802">TPR repeat</keyword>
<dbReference type="EMBL" id="CP081495">
    <property type="protein sequence ID" value="UYW01924.1"/>
    <property type="molecule type" value="Genomic_DNA"/>
</dbReference>
<dbReference type="CDD" id="cd07185">
    <property type="entry name" value="OmpA_C-like"/>
    <property type="match status" value="1"/>
</dbReference>
<reference evidence="8" key="1">
    <citation type="submission" date="2021-08" db="EMBL/GenBank/DDBJ databases">
        <title>Flavobacterium sp. strain CC-SYL302.</title>
        <authorList>
            <person name="Lin S.-Y."/>
            <person name="Lee T.-H."/>
            <person name="Young C.-C."/>
        </authorList>
    </citation>
    <scope>NUCLEOTIDE SEQUENCE</scope>
    <source>
        <strain evidence="8">CC-SYL302</strain>
    </source>
</reference>
<feature type="domain" description="OmpA-like" evidence="7">
    <location>
        <begin position="526"/>
        <end position="647"/>
    </location>
</feature>
<dbReference type="InterPro" id="IPR050330">
    <property type="entry name" value="Bact_OuterMem_StrucFunc"/>
</dbReference>